<organism evidence="1 2">
    <name type="scientific">Kribbella flavida (strain DSM 17836 / JCM 10339 / NBRC 14399)</name>
    <dbReference type="NCBI Taxonomy" id="479435"/>
    <lineage>
        <taxon>Bacteria</taxon>
        <taxon>Bacillati</taxon>
        <taxon>Actinomycetota</taxon>
        <taxon>Actinomycetes</taxon>
        <taxon>Propionibacteriales</taxon>
        <taxon>Kribbellaceae</taxon>
        <taxon>Kribbella</taxon>
    </lineage>
</organism>
<reference evidence="2" key="1">
    <citation type="submission" date="2009-09" db="EMBL/GenBank/DDBJ databases">
        <title>The complete genome of Kribbella flavida DSM 17836.</title>
        <authorList>
            <consortium name="US DOE Joint Genome Institute (JGI-PGF)"/>
            <person name="Lucas S."/>
            <person name="Copeland A."/>
            <person name="Lapidus A."/>
            <person name="Glavina del Rio T."/>
            <person name="Dalin E."/>
            <person name="Tice H."/>
            <person name="Bruce D."/>
            <person name="Goodwin L."/>
            <person name="Pitluck S."/>
            <person name="Kyrpides N."/>
            <person name="Mavromatis K."/>
            <person name="Ivanova N."/>
            <person name="Saunders E."/>
            <person name="Brettin T."/>
            <person name="Detter J.C."/>
            <person name="Han C."/>
            <person name="Larimer F."/>
            <person name="Land M."/>
            <person name="Hauser L."/>
            <person name="Markowitz V."/>
            <person name="Cheng J.-F."/>
            <person name="Hugenholtz P."/>
            <person name="Woyke T."/>
            <person name="Wu D."/>
            <person name="Pukall R."/>
            <person name="Klenk H.-P."/>
            <person name="Eisen J.A."/>
        </authorList>
    </citation>
    <scope>NUCLEOTIDE SEQUENCE [LARGE SCALE GENOMIC DNA]</scope>
    <source>
        <strain evidence="2">DSM 17836 / JCM 10339 / NBRC 14399</strain>
    </source>
</reference>
<dbReference type="AlphaFoldDB" id="D2PM16"/>
<evidence type="ECO:0000313" key="2">
    <source>
        <dbReference type="Proteomes" id="UP000007967"/>
    </source>
</evidence>
<reference evidence="1 2" key="2">
    <citation type="journal article" date="2010" name="Stand. Genomic Sci.">
        <title>Complete genome sequence of Kribbella flavida type strain (IFO 14399).</title>
        <authorList>
            <person name="Pukall R."/>
            <person name="Lapidus A."/>
            <person name="Glavina Del Rio T."/>
            <person name="Copeland A."/>
            <person name="Tice H."/>
            <person name="Cheng J.-F."/>
            <person name="Lucas S."/>
            <person name="Chen F."/>
            <person name="Nolan M."/>
            <person name="LaButti K."/>
            <person name="Pati A."/>
            <person name="Ivanova N."/>
            <person name="Mavrommatis K."/>
            <person name="Mikhailova N."/>
            <person name="Pitluck S."/>
            <person name="Bruce D."/>
            <person name="Goodwin L."/>
            <person name="Land M."/>
            <person name="Hauser L."/>
            <person name="Chang Y.-J."/>
            <person name="Jeffries C.D."/>
            <person name="Chen A."/>
            <person name="Palaniappan K."/>
            <person name="Chain P."/>
            <person name="Rohde M."/>
            <person name="Goeker M."/>
            <person name="Bristow J."/>
            <person name="Eisen J.A."/>
            <person name="Markowitz V."/>
            <person name="Hugenholtz P."/>
            <person name="Kyrpides N.C."/>
            <person name="Klenk H.-P."/>
            <person name="Brettin T."/>
        </authorList>
    </citation>
    <scope>NUCLEOTIDE SEQUENCE [LARGE SCALE GENOMIC DNA]</scope>
    <source>
        <strain evidence="2">DSM 17836 / JCM 10339 / NBRC 14399</strain>
    </source>
</reference>
<dbReference type="HOGENOM" id="CLU_2246427_0_0_11"/>
<dbReference type="OrthoDB" id="3828889at2"/>
<dbReference type="Proteomes" id="UP000007967">
    <property type="component" value="Chromosome"/>
</dbReference>
<proteinExistence type="predicted"/>
<accession>D2PM16</accession>
<dbReference type="EMBL" id="CP001736">
    <property type="protein sequence ID" value="ADB34384.1"/>
    <property type="molecule type" value="Genomic_DNA"/>
</dbReference>
<dbReference type="eggNOG" id="ENOG502ZY0P">
    <property type="taxonomic scope" value="Bacteria"/>
</dbReference>
<dbReference type="RefSeq" id="WP_012922938.1">
    <property type="nucleotide sequence ID" value="NC_013729.1"/>
</dbReference>
<name>D2PM16_KRIFD</name>
<protein>
    <submittedName>
        <fullName evidence="1">Uncharacterized protein</fullName>
    </submittedName>
</protein>
<gene>
    <name evidence="1" type="ordered locus">Kfla_5371</name>
</gene>
<keyword evidence="2" id="KW-1185">Reference proteome</keyword>
<dbReference type="STRING" id="479435.Kfla_5371"/>
<evidence type="ECO:0000313" key="1">
    <source>
        <dbReference type="EMBL" id="ADB34384.1"/>
    </source>
</evidence>
<dbReference type="KEGG" id="kfl:Kfla_5371"/>
<sequence length="104" mass="11622">MTRLFLARQAERTLWVVALIDADIWSYVPNTGKFHLNLGLRDEYFVGGNLTFTEIGVGEARRLVADEVGRMDNQGLNQALHAWEADTNTLDPDTVFATATADRP</sequence>